<keyword evidence="4" id="KW-0288">FMN</keyword>
<evidence type="ECO:0000256" key="2">
    <source>
        <dbReference type="ARBA" id="ARBA00022553"/>
    </source>
</evidence>
<dbReference type="Proteomes" id="UP000438699">
    <property type="component" value="Unassembled WGS sequence"/>
</dbReference>
<feature type="transmembrane region" description="Helical" evidence="9">
    <location>
        <begin position="242"/>
        <end position="260"/>
    </location>
</feature>
<keyword evidence="6" id="KW-1278">Translocase</keyword>
<evidence type="ECO:0000313" key="10">
    <source>
        <dbReference type="EMBL" id="KAB1442170.1"/>
    </source>
</evidence>
<dbReference type="GO" id="GO:0055085">
    <property type="term" value="P:transmembrane transport"/>
    <property type="evidence" value="ECO:0007669"/>
    <property type="project" value="InterPro"/>
</dbReference>
<dbReference type="AlphaFoldDB" id="A0A6N6N3V8"/>
<sequence length="323" mass="34425">MTPPIIKAMSDIATRLTVSPAPHWRCGRTLHAMMRAHLAALLPALLAGVYMFGLPAAATVGVAGSVAVLTEVLCLRMQGRDVDVDNFTALYAGILFAFLLPATAPWWVAAAGAVVTIVLGRTVFGGFGCNPVCAPLVAWAFCRMSWPAAMDIDLNLAHFMSNDPVYQLQRFGVEALSQFDYVDLLLGRQLGGLGASQVAALLVGGGFLLITKWIRWYIPVSFVLGVSAVSTLFWFIDPGTYAPPLFHLLAGSTVFGALFLATDTASSPVGKLPQFLFGLIAGSLVVIIRVYGAFPDGVPFAIMLTNLLSPLLDRVRPKPFGGK</sequence>
<evidence type="ECO:0000256" key="7">
    <source>
        <dbReference type="ARBA" id="ARBA00022989"/>
    </source>
</evidence>
<dbReference type="GO" id="GO:0005886">
    <property type="term" value="C:plasma membrane"/>
    <property type="evidence" value="ECO:0007669"/>
    <property type="project" value="TreeGrafter"/>
</dbReference>
<evidence type="ECO:0000256" key="4">
    <source>
        <dbReference type="ARBA" id="ARBA00022643"/>
    </source>
</evidence>
<evidence type="ECO:0000256" key="3">
    <source>
        <dbReference type="ARBA" id="ARBA00022630"/>
    </source>
</evidence>
<feature type="transmembrane region" description="Helical" evidence="9">
    <location>
        <begin position="190"/>
        <end position="209"/>
    </location>
</feature>
<feature type="transmembrane region" description="Helical" evidence="9">
    <location>
        <begin position="272"/>
        <end position="291"/>
    </location>
</feature>
<feature type="transmembrane region" description="Helical" evidence="9">
    <location>
        <begin position="38"/>
        <end position="69"/>
    </location>
</feature>
<dbReference type="OrthoDB" id="9776359at2"/>
<evidence type="ECO:0000256" key="6">
    <source>
        <dbReference type="ARBA" id="ARBA00022967"/>
    </source>
</evidence>
<keyword evidence="11" id="KW-1185">Reference proteome</keyword>
<dbReference type="EMBL" id="WAIE01000002">
    <property type="protein sequence ID" value="KAB1442170.1"/>
    <property type="molecule type" value="Genomic_DNA"/>
</dbReference>
<evidence type="ECO:0000256" key="1">
    <source>
        <dbReference type="ARBA" id="ARBA00022448"/>
    </source>
</evidence>
<proteinExistence type="predicted"/>
<feature type="transmembrane region" description="Helical" evidence="9">
    <location>
        <begin position="89"/>
        <end position="115"/>
    </location>
</feature>
<feature type="transmembrane region" description="Helical" evidence="9">
    <location>
        <begin position="216"/>
        <end position="236"/>
    </location>
</feature>
<keyword evidence="5 9" id="KW-0812">Transmembrane</keyword>
<accession>A0A6N6N3V8</accession>
<evidence type="ECO:0000256" key="5">
    <source>
        <dbReference type="ARBA" id="ARBA00022692"/>
    </source>
</evidence>
<keyword evidence="2" id="KW-0597">Phosphoprotein</keyword>
<protein>
    <submittedName>
        <fullName evidence="10">RnfABCDGE type electron transport complex subunit D</fullName>
    </submittedName>
</protein>
<gene>
    <name evidence="10" type="ORF">F8A88_06810</name>
</gene>
<dbReference type="Pfam" id="PF03116">
    <property type="entry name" value="NQR2_RnfD_RnfE"/>
    <property type="match status" value="1"/>
</dbReference>
<dbReference type="InterPro" id="IPR004338">
    <property type="entry name" value="NqrB/RnfD"/>
</dbReference>
<dbReference type="PANTHER" id="PTHR30578:SF0">
    <property type="entry name" value="ION-TRANSLOCATING OXIDOREDUCTASE COMPLEX SUBUNIT D"/>
    <property type="match status" value="1"/>
</dbReference>
<evidence type="ECO:0000256" key="8">
    <source>
        <dbReference type="ARBA" id="ARBA00023136"/>
    </source>
</evidence>
<keyword evidence="3" id="KW-0285">Flavoprotein</keyword>
<evidence type="ECO:0000256" key="9">
    <source>
        <dbReference type="SAM" id="Phobius"/>
    </source>
</evidence>
<name>A0A6N6N3V8_9BACT</name>
<evidence type="ECO:0000313" key="11">
    <source>
        <dbReference type="Proteomes" id="UP000438699"/>
    </source>
</evidence>
<reference evidence="10 11" key="1">
    <citation type="journal article" date="2017" name="Int. J. Syst. Evol. Microbiol.">
        <title>Desulfovibrio senegalensis sp. nov., a mesophilic sulfate reducer isolated from marine sediment.</title>
        <authorList>
            <person name="Thioye A."/>
            <person name="Gam Z.B.A."/>
            <person name="Mbengue M."/>
            <person name="Cayol J.L."/>
            <person name="Joseph-Bartoli M."/>
            <person name="Toure-Kane C."/>
            <person name="Labat M."/>
        </authorList>
    </citation>
    <scope>NUCLEOTIDE SEQUENCE [LARGE SCALE GENOMIC DNA]</scope>
    <source>
        <strain evidence="10 11">DSM 101509</strain>
    </source>
</reference>
<keyword evidence="1" id="KW-0813">Transport</keyword>
<feature type="transmembrane region" description="Helical" evidence="9">
    <location>
        <begin position="122"/>
        <end position="141"/>
    </location>
</feature>
<comment type="caution">
    <text evidence="10">The sequence shown here is derived from an EMBL/GenBank/DDBJ whole genome shotgun (WGS) entry which is preliminary data.</text>
</comment>
<dbReference type="RefSeq" id="WP_151150392.1">
    <property type="nucleotide sequence ID" value="NZ_WAIE01000002.1"/>
</dbReference>
<keyword evidence="7 9" id="KW-1133">Transmembrane helix</keyword>
<dbReference type="PANTHER" id="PTHR30578">
    <property type="entry name" value="ELECTRON TRANSPORT COMPLEX PROTEIN RNFD"/>
    <property type="match status" value="1"/>
</dbReference>
<keyword evidence="8 9" id="KW-0472">Membrane</keyword>
<organism evidence="10 11">
    <name type="scientific">Pseudodesulfovibrio senegalensis</name>
    <dbReference type="NCBI Taxonomy" id="1721087"/>
    <lineage>
        <taxon>Bacteria</taxon>
        <taxon>Pseudomonadati</taxon>
        <taxon>Thermodesulfobacteriota</taxon>
        <taxon>Desulfovibrionia</taxon>
        <taxon>Desulfovibrionales</taxon>
        <taxon>Desulfovibrionaceae</taxon>
    </lineage>
</organism>